<evidence type="ECO:0000313" key="3">
    <source>
        <dbReference type="EMBL" id="CAF3365821.1"/>
    </source>
</evidence>
<dbReference type="EMBL" id="CAJOBO010000525">
    <property type="protein sequence ID" value="CAF4240595.1"/>
    <property type="molecule type" value="Genomic_DNA"/>
</dbReference>
<dbReference type="EMBL" id="CAJOBP010007781">
    <property type="protein sequence ID" value="CAF4521739.1"/>
    <property type="molecule type" value="Genomic_DNA"/>
</dbReference>
<dbReference type="EMBL" id="CAJOBS010000432">
    <property type="protein sequence ID" value="CAF4575602.1"/>
    <property type="molecule type" value="Genomic_DNA"/>
</dbReference>
<dbReference type="EMBL" id="CAJNYD010001810">
    <property type="protein sequence ID" value="CAF3365821.1"/>
    <property type="molecule type" value="Genomic_DNA"/>
</dbReference>
<dbReference type="Proteomes" id="UP000663865">
    <property type="component" value="Unassembled WGS sequence"/>
</dbReference>
<reference evidence="3" key="1">
    <citation type="submission" date="2021-02" db="EMBL/GenBank/DDBJ databases">
        <authorList>
            <person name="Nowell W R."/>
        </authorList>
    </citation>
    <scope>NUCLEOTIDE SEQUENCE</scope>
</reference>
<proteinExistence type="predicted"/>
<protein>
    <submittedName>
        <fullName evidence="3">Uncharacterized protein</fullName>
    </submittedName>
</protein>
<evidence type="ECO:0000313" key="4">
    <source>
        <dbReference type="EMBL" id="CAF3421365.1"/>
    </source>
</evidence>
<feature type="compositionally biased region" description="Basic residues" evidence="1">
    <location>
        <begin position="59"/>
        <end position="69"/>
    </location>
</feature>
<dbReference type="Proteomes" id="UP000663838">
    <property type="component" value="Unassembled WGS sequence"/>
</dbReference>
<feature type="compositionally biased region" description="Basic and acidic residues" evidence="1">
    <location>
        <begin position="49"/>
        <end position="58"/>
    </location>
</feature>
<evidence type="ECO:0000313" key="7">
    <source>
        <dbReference type="EMBL" id="CAF4575602.1"/>
    </source>
</evidence>
<feature type="compositionally biased region" description="Basic and acidic residues" evidence="1">
    <location>
        <begin position="102"/>
        <end position="148"/>
    </location>
</feature>
<dbReference type="OrthoDB" id="10329516at2759"/>
<evidence type="ECO:0000313" key="8">
    <source>
        <dbReference type="Proteomes" id="UP000663833"/>
    </source>
</evidence>
<gene>
    <name evidence="5" type="ORF">HFQ381_LOCUS9815</name>
    <name evidence="4" type="ORF">KIK155_LOCUS9973</name>
    <name evidence="3" type="ORF">LUA448_LOCUS14377</name>
    <name evidence="2" type="ORF">TIS948_LOCUS11836</name>
    <name evidence="7" type="ORF">TOA249_LOCUS8916</name>
    <name evidence="6" type="ORF">UJA718_LOCUS27653</name>
</gene>
<dbReference type="AlphaFoldDB" id="A0A817XDK4"/>
<dbReference type="Proteomes" id="UP000663873">
    <property type="component" value="Unassembled WGS sequence"/>
</dbReference>
<sequence length="167" mass="19632">MLPQCYIRPMFMPIIPDMVKISPAMLPMMRFPVAAPVQSSSSSPMTNEYDSRRHDQYRHAKRDHSRNRHAPFDWYRPPKQGYEIVHEDISVVTSNGPVPFDEFYRQRTHNEHDKDPAVYESEKKHDDRQESSHEEKNIDSQSENHTESDWDSEEETSDDATLKPLDS</sequence>
<evidence type="ECO:0000313" key="5">
    <source>
        <dbReference type="EMBL" id="CAF4240595.1"/>
    </source>
</evidence>
<dbReference type="Proteomes" id="UP000663825">
    <property type="component" value="Unassembled WGS sequence"/>
</dbReference>
<dbReference type="EMBL" id="CAJNXB010001701">
    <property type="protein sequence ID" value="CAF3189144.1"/>
    <property type="molecule type" value="Genomic_DNA"/>
</dbReference>
<feature type="region of interest" description="Disordered" evidence="1">
    <location>
        <begin position="95"/>
        <end position="167"/>
    </location>
</feature>
<dbReference type="Proteomes" id="UP000663833">
    <property type="component" value="Unassembled WGS sequence"/>
</dbReference>
<dbReference type="EMBL" id="CAJNYV010001431">
    <property type="protein sequence ID" value="CAF3421365.1"/>
    <property type="molecule type" value="Genomic_DNA"/>
</dbReference>
<keyword evidence="9" id="KW-1185">Reference proteome</keyword>
<comment type="caution">
    <text evidence="3">The sequence shown here is derived from an EMBL/GenBank/DDBJ whole genome shotgun (WGS) entry which is preliminary data.</text>
</comment>
<evidence type="ECO:0000256" key="1">
    <source>
        <dbReference type="SAM" id="MobiDB-lite"/>
    </source>
</evidence>
<evidence type="ECO:0000313" key="2">
    <source>
        <dbReference type="EMBL" id="CAF3189144.1"/>
    </source>
</evidence>
<evidence type="ECO:0000313" key="9">
    <source>
        <dbReference type="Proteomes" id="UP000663873"/>
    </source>
</evidence>
<feature type="region of interest" description="Disordered" evidence="1">
    <location>
        <begin position="37"/>
        <end position="77"/>
    </location>
</feature>
<feature type="compositionally biased region" description="Acidic residues" evidence="1">
    <location>
        <begin position="149"/>
        <end position="158"/>
    </location>
</feature>
<accession>A0A817XDK4</accession>
<name>A0A817XDK4_9BILA</name>
<dbReference type="Proteomes" id="UP000663851">
    <property type="component" value="Unassembled WGS sequence"/>
</dbReference>
<organism evidence="3 8">
    <name type="scientific">Rotaria socialis</name>
    <dbReference type="NCBI Taxonomy" id="392032"/>
    <lineage>
        <taxon>Eukaryota</taxon>
        <taxon>Metazoa</taxon>
        <taxon>Spiralia</taxon>
        <taxon>Gnathifera</taxon>
        <taxon>Rotifera</taxon>
        <taxon>Eurotatoria</taxon>
        <taxon>Bdelloidea</taxon>
        <taxon>Philodinida</taxon>
        <taxon>Philodinidae</taxon>
        <taxon>Rotaria</taxon>
    </lineage>
</organism>
<evidence type="ECO:0000313" key="6">
    <source>
        <dbReference type="EMBL" id="CAF4521739.1"/>
    </source>
</evidence>